<dbReference type="Proteomes" id="UP000028135">
    <property type="component" value="Unassembled WGS sequence"/>
</dbReference>
<dbReference type="Gene3D" id="1.10.30.50">
    <property type="match status" value="1"/>
</dbReference>
<dbReference type="InterPro" id="IPR003615">
    <property type="entry name" value="HNH_nuc"/>
</dbReference>
<gene>
    <name evidence="2" type="ORF">AL00_09385</name>
</gene>
<dbReference type="EMBL" id="JANF02000048">
    <property type="protein sequence ID" value="KER36677.1"/>
    <property type="molecule type" value="Genomic_DNA"/>
</dbReference>
<feature type="region of interest" description="Disordered" evidence="1">
    <location>
        <begin position="1"/>
        <end position="35"/>
    </location>
</feature>
<dbReference type="GO" id="GO:0004519">
    <property type="term" value="F:endonuclease activity"/>
    <property type="evidence" value="ECO:0007669"/>
    <property type="project" value="UniProtKB-KW"/>
</dbReference>
<name>A0A8E0WSP5_9SPHN</name>
<protein>
    <submittedName>
        <fullName evidence="2">Endonuclease</fullName>
    </submittedName>
</protein>
<feature type="region of interest" description="Disordered" evidence="1">
    <location>
        <begin position="94"/>
        <end position="113"/>
    </location>
</feature>
<feature type="compositionally biased region" description="Pro residues" evidence="1">
    <location>
        <begin position="1"/>
        <end position="13"/>
    </location>
</feature>
<evidence type="ECO:0000313" key="3">
    <source>
        <dbReference type="Proteomes" id="UP000028135"/>
    </source>
</evidence>
<proteinExistence type="predicted"/>
<organism evidence="2 3">
    <name type="scientific">Sphingobium indicum F2</name>
    <dbReference type="NCBI Taxonomy" id="1450518"/>
    <lineage>
        <taxon>Bacteria</taxon>
        <taxon>Pseudomonadati</taxon>
        <taxon>Pseudomonadota</taxon>
        <taxon>Alphaproteobacteria</taxon>
        <taxon>Sphingomonadales</taxon>
        <taxon>Sphingomonadaceae</taxon>
        <taxon>Sphingobium</taxon>
    </lineage>
</organism>
<sequence>MPQQPPRFRPPGWRPSEPWATSKGKSRQERGYGADHDAIRKQVLIEEPYCRQCIADGVTPPRRTACADHISNRAEGGQNVRANYQGLCWPHHKAKTAREAARSRRSASGPAGV</sequence>
<keyword evidence="2" id="KW-0255">Endonuclease</keyword>
<reference evidence="2 3" key="1">
    <citation type="submission" date="2014-05" db="EMBL/GenBank/DDBJ databases">
        <title>Genome Announcement of Sphingobium lucknowense F2.</title>
        <authorList>
            <person name="Lal R."/>
            <person name="Negi V."/>
            <person name="Lata P."/>
            <person name="Sangwan N."/>
            <person name="Gupta S.K."/>
            <person name="Rao D.L.N."/>
            <person name="Das S."/>
        </authorList>
    </citation>
    <scope>NUCLEOTIDE SEQUENCE [LARGE SCALE GENOMIC DNA]</scope>
    <source>
        <strain evidence="2 3">F2</strain>
    </source>
</reference>
<comment type="caution">
    <text evidence="2">The sequence shown here is derived from an EMBL/GenBank/DDBJ whole genome shotgun (WGS) entry which is preliminary data.</text>
</comment>
<dbReference type="AlphaFoldDB" id="A0A8E0WSP5"/>
<evidence type="ECO:0000256" key="1">
    <source>
        <dbReference type="SAM" id="MobiDB-lite"/>
    </source>
</evidence>
<feature type="compositionally biased region" description="Basic and acidic residues" evidence="1">
    <location>
        <begin position="26"/>
        <end position="35"/>
    </location>
</feature>
<evidence type="ECO:0000313" key="2">
    <source>
        <dbReference type="EMBL" id="KER36677.1"/>
    </source>
</evidence>
<dbReference type="CDD" id="cd00085">
    <property type="entry name" value="HNHc"/>
    <property type="match status" value="1"/>
</dbReference>
<dbReference type="RefSeq" id="WP_020820915.1">
    <property type="nucleotide sequence ID" value="NZ_JANF02000048.1"/>
</dbReference>
<accession>A0A8E0WSP5</accession>
<keyword evidence="2" id="KW-0378">Hydrolase</keyword>
<keyword evidence="2" id="KW-0540">Nuclease</keyword>